<keyword evidence="6" id="KW-1185">Reference proteome</keyword>
<evidence type="ECO:0000313" key="5">
    <source>
        <dbReference type="EMBL" id="TCW02844.1"/>
    </source>
</evidence>
<comment type="subcellular location">
    <subcellularLocation>
        <location evidence="1">Membrane</location>
        <topology evidence="1">Multi-pass membrane protein</topology>
    </subcellularLocation>
</comment>
<evidence type="ECO:0000313" key="6">
    <source>
        <dbReference type="Proteomes" id="UP000295515"/>
    </source>
</evidence>
<dbReference type="InterPro" id="IPR023214">
    <property type="entry name" value="HAD_sf"/>
</dbReference>
<feature type="transmembrane region" description="Helical" evidence="3">
    <location>
        <begin position="228"/>
        <end position="253"/>
    </location>
</feature>
<dbReference type="GO" id="GO:0016020">
    <property type="term" value="C:membrane"/>
    <property type="evidence" value="ECO:0007669"/>
    <property type="project" value="TreeGrafter"/>
</dbReference>
<dbReference type="InterPro" id="IPR036412">
    <property type="entry name" value="HAD-like_sf"/>
</dbReference>
<keyword evidence="3" id="KW-1133">Transmembrane helix</keyword>
<dbReference type="Gene3D" id="3.40.50.1000">
    <property type="entry name" value="HAD superfamily/HAD-like"/>
    <property type="match status" value="1"/>
</dbReference>
<feature type="transmembrane region" description="Helical" evidence="3">
    <location>
        <begin position="420"/>
        <end position="438"/>
    </location>
</feature>
<keyword evidence="3" id="KW-0812">Transmembrane</keyword>
<organism evidence="5 6">
    <name type="scientific">Longibaculum muris</name>
    <dbReference type="NCBI Taxonomy" id="1796628"/>
    <lineage>
        <taxon>Bacteria</taxon>
        <taxon>Bacillati</taxon>
        <taxon>Bacillota</taxon>
        <taxon>Erysipelotrichia</taxon>
        <taxon>Erysipelotrichales</taxon>
        <taxon>Coprobacillaceae</taxon>
        <taxon>Longibaculum</taxon>
    </lineage>
</organism>
<reference evidence="5 6" key="1">
    <citation type="submission" date="2019-03" db="EMBL/GenBank/DDBJ databases">
        <title>Genomic Encyclopedia of Type Strains, Phase IV (KMG-IV): sequencing the most valuable type-strain genomes for metagenomic binning, comparative biology and taxonomic classification.</title>
        <authorList>
            <person name="Goeker M."/>
        </authorList>
    </citation>
    <scope>NUCLEOTIDE SEQUENCE [LARGE SCALE GENOMIC DNA]</scope>
    <source>
        <strain evidence="5 6">DSM 29487</strain>
    </source>
</reference>
<dbReference type="Proteomes" id="UP000295515">
    <property type="component" value="Unassembled WGS sequence"/>
</dbReference>
<keyword evidence="3" id="KW-0472">Membrane</keyword>
<evidence type="ECO:0000256" key="3">
    <source>
        <dbReference type="SAM" id="Phobius"/>
    </source>
</evidence>
<feature type="transmembrane region" description="Helical" evidence="3">
    <location>
        <begin position="396"/>
        <end position="414"/>
    </location>
</feature>
<dbReference type="GeneID" id="98913973"/>
<dbReference type="Gene3D" id="2.70.150.10">
    <property type="entry name" value="Calcium-transporting ATPase, cytoplasmic transduction domain A"/>
    <property type="match status" value="1"/>
</dbReference>
<name>A0A4R3Z817_9FIRM</name>
<protein>
    <submittedName>
        <fullName evidence="5">E1-E2 ATPase</fullName>
    </submittedName>
</protein>
<dbReference type="PANTHER" id="PTHR48085:SF5">
    <property type="entry name" value="CADMIUM_ZINC-TRANSPORTING ATPASE HMA4-RELATED"/>
    <property type="match status" value="1"/>
</dbReference>
<dbReference type="AlphaFoldDB" id="A0A4R3Z817"/>
<evidence type="ECO:0000256" key="1">
    <source>
        <dbReference type="ARBA" id="ARBA00004141"/>
    </source>
</evidence>
<evidence type="ECO:0000256" key="2">
    <source>
        <dbReference type="ARBA" id="ARBA00006024"/>
    </source>
</evidence>
<dbReference type="EMBL" id="SMCQ01000001">
    <property type="protein sequence ID" value="TCW02844.1"/>
    <property type="molecule type" value="Genomic_DNA"/>
</dbReference>
<feature type="transmembrane region" description="Helical" evidence="3">
    <location>
        <begin position="628"/>
        <end position="649"/>
    </location>
</feature>
<dbReference type="SUPFAM" id="SSF81653">
    <property type="entry name" value="Calcium ATPase, transduction domain A"/>
    <property type="match status" value="1"/>
</dbReference>
<dbReference type="PANTHER" id="PTHR48085">
    <property type="entry name" value="CADMIUM/ZINC-TRANSPORTING ATPASE HMA2-RELATED"/>
    <property type="match status" value="1"/>
</dbReference>
<feature type="transmembrane region" description="Helical" evidence="3">
    <location>
        <begin position="602"/>
        <end position="622"/>
    </location>
</feature>
<dbReference type="GO" id="GO:0015086">
    <property type="term" value="F:cadmium ion transmembrane transporter activity"/>
    <property type="evidence" value="ECO:0007669"/>
    <property type="project" value="TreeGrafter"/>
</dbReference>
<evidence type="ECO:0000259" key="4">
    <source>
        <dbReference type="Pfam" id="PF00122"/>
    </source>
</evidence>
<dbReference type="InterPro" id="IPR051014">
    <property type="entry name" value="Cation_Transport_ATPase_IB"/>
</dbReference>
<accession>A0A4R3Z817</accession>
<feature type="domain" description="P-type ATPase A" evidence="4">
    <location>
        <begin position="278"/>
        <end position="374"/>
    </location>
</feature>
<comment type="caution">
    <text evidence="5">The sequence shown here is derived from an EMBL/GenBank/DDBJ whole genome shotgun (WGS) entry which is preliminary data.</text>
</comment>
<proteinExistence type="inferred from homology"/>
<feature type="transmembrane region" description="Helical" evidence="3">
    <location>
        <begin position="167"/>
        <end position="185"/>
    </location>
</feature>
<dbReference type="RefSeq" id="WP_320108618.1">
    <property type="nucleotide sequence ID" value="NZ_JANKBF010000002.1"/>
</dbReference>
<gene>
    <name evidence="5" type="ORF">EDD60_101148</name>
</gene>
<dbReference type="InterPro" id="IPR059000">
    <property type="entry name" value="ATPase_P-type_domA"/>
</dbReference>
<comment type="similarity">
    <text evidence="2">Belongs to the cation transport ATPase (P-type) (TC 3.A.3) family. Type IB subfamily.</text>
</comment>
<sequence length="650" mass="73090">MILAKKTFEISNIHSVEELNNLSLELNSKEQVSHIKVNKDNIVFNCIDIDALSHLIQNINKELIVKEVVDGQKRQYDFAQKKESKHYFMFKNMITEDDIYVLVKRLEEDQRYHDVYYDSQNKVLMLVSSQRDVLSLLRKELFKINPSIEIIEHRKPIRSQDVFNQKYLNTYIRIGILLVVFSLALITSKDHSQVTPFLWLATMLVLAEPLLKRVWTKLRHNNFLDEDVLVLCALLMGIASGVYVETCLAVILYQVAGPILTKVLERSLHKIDQAVTMPERGMRVQQDTSEEVSLYDVEIGDVLEIKPGETIPIPGVIVKGSTKLNTYSNTSTYELVDVSDHSEVHSGDVNAGENSIHIQVNETYESSNLNELMNIASVAPVYESKIEQYTKILSRFYTPVMVTLGIVLGIILPIVSFDEYGQYIHVGAILLILSGALSSDQSTAIGMLAGFAKAFESGIIVESSLGLDSVNAAQTIVYDRFDGVEVTEEELDLFKKLSHMGRTLVIFNDGPVALENDQYTIYNDLTVEEKLEKMDSLIGPIVYIGDSFKDIVLLQKSYVGISRGGLADSKVVENSDIVLIDSDLNKVYETFLIARKMRTIAVGNNILTIFMKLAVLVAVISFTALPLWIAILVEMMVSAFVMSSSTFILE</sequence>
<dbReference type="InterPro" id="IPR008250">
    <property type="entry name" value="ATPase_P-typ_transduc_dom_A_sf"/>
</dbReference>
<dbReference type="Pfam" id="PF00122">
    <property type="entry name" value="E1-E2_ATPase"/>
    <property type="match status" value="1"/>
</dbReference>
<dbReference type="SUPFAM" id="SSF56784">
    <property type="entry name" value="HAD-like"/>
    <property type="match status" value="1"/>
</dbReference>